<dbReference type="SUPFAM" id="SSF53213">
    <property type="entry name" value="LigB-like"/>
    <property type="match status" value="1"/>
</dbReference>
<evidence type="ECO:0000256" key="2">
    <source>
        <dbReference type="ARBA" id="ARBA00007581"/>
    </source>
</evidence>
<dbReference type="InterPro" id="IPR004183">
    <property type="entry name" value="Xdiol_dOase_suB"/>
</dbReference>
<keyword evidence="8" id="KW-1185">Reference proteome</keyword>
<comment type="cofactor">
    <cofactor evidence="1">
        <name>Zn(2+)</name>
        <dbReference type="ChEBI" id="CHEBI:29105"/>
    </cofactor>
</comment>
<organism evidence="7 8">
    <name type="scientific">Nonomuraea montanisoli</name>
    <dbReference type="NCBI Taxonomy" id="2741721"/>
    <lineage>
        <taxon>Bacteria</taxon>
        <taxon>Bacillati</taxon>
        <taxon>Actinomycetota</taxon>
        <taxon>Actinomycetes</taxon>
        <taxon>Streptosporangiales</taxon>
        <taxon>Streptosporangiaceae</taxon>
        <taxon>Nonomuraea</taxon>
    </lineage>
</organism>
<evidence type="ECO:0000313" key="8">
    <source>
        <dbReference type="Proteomes" id="UP000586042"/>
    </source>
</evidence>
<comment type="similarity">
    <text evidence="2">Belongs to the DODA-type extradiol aromatic ring-opening dioxygenase family.</text>
</comment>
<evidence type="ECO:0000256" key="5">
    <source>
        <dbReference type="ARBA" id="ARBA00023002"/>
    </source>
</evidence>
<dbReference type="Proteomes" id="UP000586042">
    <property type="component" value="Unassembled WGS sequence"/>
</dbReference>
<proteinExistence type="inferred from homology"/>
<accession>A0A7Y6I8C0</accession>
<dbReference type="GO" id="GO:0008270">
    <property type="term" value="F:zinc ion binding"/>
    <property type="evidence" value="ECO:0007669"/>
    <property type="project" value="InterPro"/>
</dbReference>
<dbReference type="Pfam" id="PF02900">
    <property type="entry name" value="LigB"/>
    <property type="match status" value="1"/>
</dbReference>
<evidence type="ECO:0000256" key="1">
    <source>
        <dbReference type="ARBA" id="ARBA00001947"/>
    </source>
</evidence>
<keyword evidence="5" id="KW-0560">Oxidoreductase</keyword>
<evidence type="ECO:0000256" key="3">
    <source>
        <dbReference type="ARBA" id="ARBA00022723"/>
    </source>
</evidence>
<sequence>MTTLHTPRIPAGAYDDHLARVLPIAREQRPWVPGDGALPSLFVSHGAPFTLDDPQWLDDLFTWAQSLPKPRAIVIISAHWEDAPAAVSGAAAGTPLFYDFSGFHPRYKTLPYATPDATDLAHRLTVTLSPATAVHERPDRGLDHGAFIPLMAMYPAADVPVVQLSMPSLDPAALLQLGARLRTLRDEGILVIGSGFMTHSFAVFRRPDLVAHTEAFDEWAVDALGRGDVDALTDYRNKAPGAAVAHPTADHYVPLLVAVGAANDPASAVSTIDRMVMGNSTRSVQLT</sequence>
<dbReference type="PANTHER" id="PTHR30096:SF0">
    <property type="entry name" value="4,5-DOPA DIOXYGENASE EXTRADIOL-LIKE PROTEIN"/>
    <property type="match status" value="1"/>
</dbReference>
<name>A0A7Y6I8C0_9ACTN</name>
<dbReference type="CDD" id="cd07363">
    <property type="entry name" value="45_DOPA_Dioxygenase"/>
    <property type="match status" value="1"/>
</dbReference>
<dbReference type="PIRSF" id="PIRSF006157">
    <property type="entry name" value="Doxgns_DODA"/>
    <property type="match status" value="1"/>
</dbReference>
<dbReference type="AlphaFoldDB" id="A0A7Y6I8C0"/>
<evidence type="ECO:0000259" key="6">
    <source>
        <dbReference type="Pfam" id="PF02900"/>
    </source>
</evidence>
<comment type="caution">
    <text evidence="7">The sequence shown here is derived from an EMBL/GenBank/DDBJ whole genome shotgun (WGS) entry which is preliminary data.</text>
</comment>
<dbReference type="Gene3D" id="3.40.830.10">
    <property type="entry name" value="LigB-like"/>
    <property type="match status" value="1"/>
</dbReference>
<dbReference type="PANTHER" id="PTHR30096">
    <property type="entry name" value="4,5-DOPA DIOXYGENASE EXTRADIOL-LIKE PROTEIN"/>
    <property type="match status" value="1"/>
</dbReference>
<dbReference type="EMBL" id="JABWGN010000006">
    <property type="protein sequence ID" value="NUW33008.1"/>
    <property type="molecule type" value="Genomic_DNA"/>
</dbReference>
<dbReference type="GO" id="GO:0008198">
    <property type="term" value="F:ferrous iron binding"/>
    <property type="evidence" value="ECO:0007669"/>
    <property type="project" value="InterPro"/>
</dbReference>
<keyword evidence="4" id="KW-0862">Zinc</keyword>
<evidence type="ECO:0000256" key="4">
    <source>
        <dbReference type="ARBA" id="ARBA00022833"/>
    </source>
</evidence>
<gene>
    <name evidence="7" type="ORF">HTZ77_16415</name>
</gene>
<protein>
    <submittedName>
        <fullName evidence="7">Dioxygenase</fullName>
    </submittedName>
</protein>
<evidence type="ECO:0000313" key="7">
    <source>
        <dbReference type="EMBL" id="NUW33008.1"/>
    </source>
</evidence>
<dbReference type="GO" id="GO:0016702">
    <property type="term" value="F:oxidoreductase activity, acting on single donors with incorporation of molecular oxygen, incorporation of two atoms of oxygen"/>
    <property type="evidence" value="ECO:0007669"/>
    <property type="project" value="UniProtKB-ARBA"/>
</dbReference>
<dbReference type="RefSeq" id="WP_175590464.1">
    <property type="nucleotide sequence ID" value="NZ_JABWGN010000006.1"/>
</dbReference>
<reference evidence="7 8" key="1">
    <citation type="submission" date="2020-06" db="EMBL/GenBank/DDBJ databases">
        <title>Nonomuraea sp. SMC257, a novel actinomycete isolated from soil.</title>
        <authorList>
            <person name="Chanama M."/>
        </authorList>
    </citation>
    <scope>NUCLEOTIDE SEQUENCE [LARGE SCALE GENOMIC DNA]</scope>
    <source>
        <strain evidence="7 8">SMC257</strain>
    </source>
</reference>
<keyword evidence="3" id="KW-0479">Metal-binding</keyword>
<keyword evidence="7" id="KW-0223">Dioxygenase</keyword>
<feature type="domain" description="Extradiol ring-cleavage dioxygenase class III enzyme subunit B" evidence="6">
    <location>
        <begin position="63"/>
        <end position="264"/>
    </location>
</feature>
<dbReference type="InterPro" id="IPR014436">
    <property type="entry name" value="Extradiol_dOase_DODA"/>
</dbReference>